<organism evidence="3 4">
    <name type="scientific">Siphonobacter aquaeclarae</name>
    <dbReference type="NCBI Taxonomy" id="563176"/>
    <lineage>
        <taxon>Bacteria</taxon>
        <taxon>Pseudomonadati</taxon>
        <taxon>Bacteroidota</taxon>
        <taxon>Cytophagia</taxon>
        <taxon>Cytophagales</taxon>
        <taxon>Cytophagaceae</taxon>
        <taxon>Siphonobacter</taxon>
    </lineage>
</organism>
<evidence type="ECO:0000313" key="3">
    <source>
        <dbReference type="EMBL" id="SDL16103.1"/>
    </source>
</evidence>
<reference evidence="3 4" key="1">
    <citation type="submission" date="2016-10" db="EMBL/GenBank/DDBJ databases">
        <authorList>
            <person name="de Groot N.N."/>
        </authorList>
    </citation>
    <scope>NUCLEOTIDE SEQUENCE [LARGE SCALE GENOMIC DNA]</scope>
    <source>
        <strain evidence="3 4">DSM 21668</strain>
    </source>
</reference>
<keyword evidence="1" id="KW-0732">Signal</keyword>
<dbReference type="PANTHER" id="PTHR43640:SF1">
    <property type="entry name" value="THIOREDOXIN-DEPENDENT PEROXIREDOXIN"/>
    <property type="match status" value="1"/>
</dbReference>
<feature type="signal peptide" evidence="1">
    <location>
        <begin position="1"/>
        <end position="23"/>
    </location>
</feature>
<dbReference type="InterPro" id="IPR036249">
    <property type="entry name" value="Thioredoxin-like_sf"/>
</dbReference>
<protein>
    <submittedName>
        <fullName evidence="3">Peroxiredoxin</fullName>
    </submittedName>
</protein>
<accession>A0A1G9HU54</accession>
<dbReference type="PANTHER" id="PTHR43640">
    <property type="entry name" value="OS07G0260300 PROTEIN"/>
    <property type="match status" value="1"/>
</dbReference>
<dbReference type="InterPro" id="IPR047262">
    <property type="entry name" value="PRX-like1"/>
</dbReference>
<dbReference type="OrthoDB" id="669323at2"/>
<dbReference type="GO" id="GO:0016491">
    <property type="term" value="F:oxidoreductase activity"/>
    <property type="evidence" value="ECO:0007669"/>
    <property type="project" value="InterPro"/>
</dbReference>
<dbReference type="STRING" id="563176.SAMN04488090_0194"/>
<sequence>MLFIFLTMARLIVFLLLSLPAFAQVNEIPLRDLNGTRTTLSAFSGKLVAVVFLSPECPLCQNYTRTLNALEGAEVVGIVPGRAYDREELLRFRDKYRVRFPLLTDAPNALAAHFKATTTPEVWLLDENRTVLYHGAIDNWAIALGKTRNTVTAHYLSDAIRAYREGRPVSVPETRPVGCFINDL</sequence>
<dbReference type="SUPFAM" id="SSF52833">
    <property type="entry name" value="Thioredoxin-like"/>
    <property type="match status" value="1"/>
</dbReference>
<dbReference type="Pfam" id="PF00578">
    <property type="entry name" value="AhpC-TSA"/>
    <property type="match status" value="1"/>
</dbReference>
<dbReference type="EMBL" id="FNGS01000001">
    <property type="protein sequence ID" value="SDL16103.1"/>
    <property type="molecule type" value="Genomic_DNA"/>
</dbReference>
<proteinExistence type="predicted"/>
<keyword evidence="4" id="KW-1185">Reference proteome</keyword>
<gene>
    <name evidence="3" type="ORF">SAMN04488090_0194</name>
</gene>
<feature type="chain" id="PRO_5011495576" evidence="1">
    <location>
        <begin position="24"/>
        <end position="184"/>
    </location>
</feature>
<evidence type="ECO:0000259" key="2">
    <source>
        <dbReference type="Pfam" id="PF00578"/>
    </source>
</evidence>
<evidence type="ECO:0000313" key="4">
    <source>
        <dbReference type="Proteomes" id="UP000198901"/>
    </source>
</evidence>
<evidence type="ECO:0000256" key="1">
    <source>
        <dbReference type="SAM" id="SignalP"/>
    </source>
</evidence>
<name>A0A1G9HU54_9BACT</name>
<dbReference type="Proteomes" id="UP000198901">
    <property type="component" value="Unassembled WGS sequence"/>
</dbReference>
<dbReference type="Gene3D" id="3.40.30.10">
    <property type="entry name" value="Glutaredoxin"/>
    <property type="match status" value="1"/>
</dbReference>
<feature type="domain" description="Alkyl hydroperoxide reductase subunit C/ Thiol specific antioxidant" evidence="2">
    <location>
        <begin position="27"/>
        <end position="133"/>
    </location>
</feature>
<dbReference type="GO" id="GO:0016209">
    <property type="term" value="F:antioxidant activity"/>
    <property type="evidence" value="ECO:0007669"/>
    <property type="project" value="InterPro"/>
</dbReference>
<dbReference type="AlphaFoldDB" id="A0A1G9HU54"/>
<dbReference type="InterPro" id="IPR000866">
    <property type="entry name" value="AhpC/TSA"/>
</dbReference>